<dbReference type="Pfam" id="PF12704">
    <property type="entry name" value="MacB_PCD"/>
    <property type="match status" value="1"/>
</dbReference>
<evidence type="ECO:0000313" key="10">
    <source>
        <dbReference type="Proteomes" id="UP000287239"/>
    </source>
</evidence>
<name>A0A429ZTY4_9ENTE</name>
<reference evidence="9 10" key="1">
    <citation type="submission" date="2017-05" db="EMBL/GenBank/DDBJ databases">
        <title>Vagococcus spp. assemblies.</title>
        <authorList>
            <person name="Gulvik C.A."/>
        </authorList>
    </citation>
    <scope>NUCLEOTIDE SEQUENCE [LARGE SCALE GENOMIC DNA]</scope>
    <source>
        <strain evidence="9 10">NCFB 2777</strain>
    </source>
</reference>
<dbReference type="InterPro" id="IPR003838">
    <property type="entry name" value="ABC3_permease_C"/>
</dbReference>
<dbReference type="RefSeq" id="WP_126778384.1">
    <property type="nucleotide sequence ID" value="NZ_NGJU01000003.1"/>
</dbReference>
<dbReference type="GeneID" id="98567283"/>
<dbReference type="Pfam" id="PF02687">
    <property type="entry name" value="FtsX"/>
    <property type="match status" value="1"/>
</dbReference>
<organism evidence="9 10">
    <name type="scientific">Vagococcus salmoninarum</name>
    <dbReference type="NCBI Taxonomy" id="2739"/>
    <lineage>
        <taxon>Bacteria</taxon>
        <taxon>Bacillati</taxon>
        <taxon>Bacillota</taxon>
        <taxon>Bacilli</taxon>
        <taxon>Lactobacillales</taxon>
        <taxon>Enterococcaceae</taxon>
        <taxon>Vagococcus</taxon>
    </lineage>
</organism>
<dbReference type="PANTHER" id="PTHR30572:SF9">
    <property type="entry name" value="ABC TRANSPORTER PERMEASE PROTEIN"/>
    <property type="match status" value="1"/>
</dbReference>
<proteinExistence type="predicted"/>
<evidence type="ECO:0000256" key="6">
    <source>
        <dbReference type="SAM" id="Phobius"/>
    </source>
</evidence>
<feature type="transmembrane region" description="Helical" evidence="6">
    <location>
        <begin position="365"/>
        <end position="386"/>
    </location>
</feature>
<dbReference type="OrthoDB" id="9812886at2"/>
<protein>
    <recommendedName>
        <fullName evidence="11">ABC3 transporter permease protein domain-containing protein</fullName>
    </recommendedName>
</protein>
<comment type="caution">
    <text evidence="9">The sequence shown here is derived from an EMBL/GenBank/DDBJ whole genome shotgun (WGS) entry which is preliminary data.</text>
</comment>
<evidence type="ECO:0008006" key="11">
    <source>
        <dbReference type="Google" id="ProtNLM"/>
    </source>
</evidence>
<feature type="transmembrane region" description="Helical" evidence="6">
    <location>
        <begin position="487"/>
        <end position="511"/>
    </location>
</feature>
<evidence type="ECO:0000256" key="3">
    <source>
        <dbReference type="ARBA" id="ARBA00022692"/>
    </source>
</evidence>
<keyword evidence="10" id="KW-1185">Reference proteome</keyword>
<dbReference type="Proteomes" id="UP000287239">
    <property type="component" value="Unassembled WGS sequence"/>
</dbReference>
<evidence type="ECO:0000256" key="1">
    <source>
        <dbReference type="ARBA" id="ARBA00004651"/>
    </source>
</evidence>
<keyword evidence="5 6" id="KW-0472">Membrane</keyword>
<comment type="subcellular location">
    <subcellularLocation>
        <location evidence="1">Cell membrane</location>
        <topology evidence="1">Multi-pass membrane protein</topology>
    </subcellularLocation>
</comment>
<feature type="domain" description="ABC3 transporter permease C-terminal" evidence="7">
    <location>
        <begin position="366"/>
        <end position="515"/>
    </location>
</feature>
<feature type="transmembrane region" description="Helical" evidence="6">
    <location>
        <begin position="406"/>
        <end position="427"/>
    </location>
</feature>
<dbReference type="InterPro" id="IPR025857">
    <property type="entry name" value="MacB_PCD"/>
</dbReference>
<dbReference type="InterPro" id="IPR050250">
    <property type="entry name" value="Macrolide_Exporter_MacB"/>
</dbReference>
<dbReference type="PANTHER" id="PTHR30572">
    <property type="entry name" value="MEMBRANE COMPONENT OF TRANSPORTER-RELATED"/>
    <property type="match status" value="1"/>
</dbReference>
<keyword evidence="4 6" id="KW-1133">Transmembrane helix</keyword>
<dbReference type="EMBL" id="NGJU01000003">
    <property type="protein sequence ID" value="RST97198.1"/>
    <property type="molecule type" value="Genomic_DNA"/>
</dbReference>
<evidence type="ECO:0000256" key="5">
    <source>
        <dbReference type="ARBA" id="ARBA00023136"/>
    </source>
</evidence>
<keyword evidence="2" id="KW-1003">Cell membrane</keyword>
<evidence type="ECO:0000259" key="7">
    <source>
        <dbReference type="Pfam" id="PF02687"/>
    </source>
</evidence>
<accession>A0A429ZTY4</accession>
<gene>
    <name evidence="9" type="ORF">CBF35_02805</name>
</gene>
<sequence length="520" mass="58072">MNYFKRALASVTRRKGKSIILFAVVFILGNVIAGSISIQQATKSVEKNIKSQLGGTATITMDYARYEKEIDQSGESEIDDKYFESVKLKEIETIGQLPYVKYYDYSIGDYPGTNKLKMYNSDPESMSFGGPAGVSNYLNLKGVNYPKVFDIEEKKIALKEGRVFEEAEIESGKAVALISTKFAETNNLKVGDTMVIDATGSNDMGMDMSSGEEDEEAKKVEVFVQDQPYEVIGIFNLVQQEKSKKKDDKNNMGGEQEYMDNEQYNTIYAPNKIIFENQKNYRAGLINKFPEMKEMYGEEESEPEDSKIDDYLTPYFVLKTPEDAEAFRTEATPLLANKYNKVLLSTDQYDSIAGPVKNMSKIANYVIIVSVAATLLIISLVVLLFLRDRKHELGVYLSLGEKRTKVIGQIVIEVAVIAFVAISLSVFTGNVLAKGVSGSLMETQMKAQEDNQNQGGYDDWQLQNLTGNQIGNSEVADSYKVSLSLGYIISFYIVGIGTVLLSTIIPLIYILRLNPKKIMM</sequence>
<evidence type="ECO:0000256" key="4">
    <source>
        <dbReference type="ARBA" id="ARBA00022989"/>
    </source>
</evidence>
<dbReference type="AlphaFoldDB" id="A0A429ZTY4"/>
<evidence type="ECO:0000259" key="8">
    <source>
        <dbReference type="Pfam" id="PF12704"/>
    </source>
</evidence>
<dbReference type="GO" id="GO:0022857">
    <property type="term" value="F:transmembrane transporter activity"/>
    <property type="evidence" value="ECO:0007669"/>
    <property type="project" value="TreeGrafter"/>
</dbReference>
<evidence type="ECO:0000313" key="9">
    <source>
        <dbReference type="EMBL" id="RST97198.1"/>
    </source>
</evidence>
<feature type="domain" description="MacB-like periplasmic core" evidence="8">
    <location>
        <begin position="21"/>
        <end position="238"/>
    </location>
</feature>
<keyword evidence="3 6" id="KW-0812">Transmembrane</keyword>
<dbReference type="GO" id="GO:0005886">
    <property type="term" value="C:plasma membrane"/>
    <property type="evidence" value="ECO:0007669"/>
    <property type="project" value="UniProtKB-SubCell"/>
</dbReference>
<evidence type="ECO:0000256" key="2">
    <source>
        <dbReference type="ARBA" id="ARBA00022475"/>
    </source>
</evidence>